<dbReference type="STRING" id="67767.A0A0J7KVP6"/>
<dbReference type="GO" id="GO:0007411">
    <property type="term" value="P:axon guidance"/>
    <property type="evidence" value="ECO:0007669"/>
    <property type="project" value="TreeGrafter"/>
</dbReference>
<dbReference type="EMBL" id="LBMM01002805">
    <property type="protein sequence ID" value="KMQ94334.1"/>
    <property type="molecule type" value="Genomic_DNA"/>
</dbReference>
<evidence type="ECO:0000313" key="12">
    <source>
        <dbReference type="Proteomes" id="UP000036403"/>
    </source>
</evidence>
<dbReference type="InterPro" id="IPR036179">
    <property type="entry name" value="Ig-like_dom_sf"/>
</dbReference>
<dbReference type="OrthoDB" id="5982258at2759"/>
<evidence type="ECO:0000313" key="11">
    <source>
        <dbReference type="EMBL" id="KMQ94334.1"/>
    </source>
</evidence>
<comment type="caution">
    <text evidence="11">The sequence shown here is derived from an EMBL/GenBank/DDBJ whole genome shotgun (WGS) entry which is preliminary data.</text>
</comment>
<evidence type="ECO:0000259" key="10">
    <source>
        <dbReference type="PROSITE" id="PS50835"/>
    </source>
</evidence>
<dbReference type="FunFam" id="2.60.40.10:FF:000017">
    <property type="entry name" value="Down syndrome cell adhesion molecule b"/>
    <property type="match status" value="1"/>
</dbReference>
<organism evidence="11 12">
    <name type="scientific">Lasius niger</name>
    <name type="common">Black garden ant</name>
    <dbReference type="NCBI Taxonomy" id="67767"/>
    <lineage>
        <taxon>Eukaryota</taxon>
        <taxon>Metazoa</taxon>
        <taxon>Ecdysozoa</taxon>
        <taxon>Arthropoda</taxon>
        <taxon>Hexapoda</taxon>
        <taxon>Insecta</taxon>
        <taxon>Pterygota</taxon>
        <taxon>Neoptera</taxon>
        <taxon>Endopterygota</taxon>
        <taxon>Hymenoptera</taxon>
        <taxon>Apocrita</taxon>
        <taxon>Aculeata</taxon>
        <taxon>Formicoidea</taxon>
        <taxon>Formicidae</taxon>
        <taxon>Formicinae</taxon>
        <taxon>Lasius</taxon>
        <taxon>Lasius</taxon>
    </lineage>
</organism>
<dbReference type="GO" id="GO:0098632">
    <property type="term" value="F:cell-cell adhesion mediator activity"/>
    <property type="evidence" value="ECO:0007669"/>
    <property type="project" value="TreeGrafter"/>
</dbReference>
<dbReference type="GO" id="GO:0007156">
    <property type="term" value="P:homophilic cell adhesion via plasma membrane adhesion molecules"/>
    <property type="evidence" value="ECO:0007669"/>
    <property type="project" value="TreeGrafter"/>
</dbReference>
<dbReference type="InterPro" id="IPR013783">
    <property type="entry name" value="Ig-like_fold"/>
</dbReference>
<dbReference type="Gene3D" id="2.60.40.10">
    <property type="entry name" value="Immunoglobulins"/>
    <property type="match status" value="1"/>
</dbReference>
<name>A0A0J7KVP6_LASNI</name>
<dbReference type="AlphaFoldDB" id="A0A0J7KVP6"/>
<keyword evidence="7" id="KW-0472">Membrane</keyword>
<dbReference type="SMART" id="SM00409">
    <property type="entry name" value="IG"/>
    <property type="match status" value="1"/>
</dbReference>
<keyword evidence="9" id="KW-0393">Immunoglobulin domain</keyword>
<accession>A0A0J7KVP6</accession>
<evidence type="ECO:0000256" key="7">
    <source>
        <dbReference type="ARBA" id="ARBA00023136"/>
    </source>
</evidence>
<dbReference type="Pfam" id="PF07679">
    <property type="entry name" value="I-set"/>
    <property type="match status" value="1"/>
</dbReference>
<dbReference type="SMART" id="SM00408">
    <property type="entry name" value="IGc2"/>
    <property type="match status" value="1"/>
</dbReference>
<evidence type="ECO:0000256" key="6">
    <source>
        <dbReference type="ARBA" id="ARBA00022989"/>
    </source>
</evidence>
<evidence type="ECO:0000256" key="8">
    <source>
        <dbReference type="ARBA" id="ARBA00023157"/>
    </source>
</evidence>
<evidence type="ECO:0000256" key="4">
    <source>
        <dbReference type="ARBA" id="ARBA00022737"/>
    </source>
</evidence>
<gene>
    <name evidence="11" type="ORF">RF55_5522</name>
</gene>
<evidence type="ECO:0000256" key="5">
    <source>
        <dbReference type="ARBA" id="ARBA00022889"/>
    </source>
</evidence>
<dbReference type="GO" id="GO:0070593">
    <property type="term" value="P:dendrite self-avoidance"/>
    <property type="evidence" value="ECO:0007669"/>
    <property type="project" value="TreeGrafter"/>
</dbReference>
<dbReference type="InterPro" id="IPR007110">
    <property type="entry name" value="Ig-like_dom"/>
</dbReference>
<keyword evidence="4" id="KW-0677">Repeat</keyword>
<feature type="domain" description="Ig-like" evidence="10">
    <location>
        <begin position="10"/>
        <end position="101"/>
    </location>
</feature>
<proteinExistence type="predicted"/>
<comment type="subcellular location">
    <subcellularLocation>
        <location evidence="1">Membrane</location>
        <topology evidence="1">Single-pass membrane protein</topology>
    </subcellularLocation>
</comment>
<protein>
    <submittedName>
        <fullName evidence="11">Down syndrome cell adhesion molecule-like protein 1 protein</fullName>
    </submittedName>
</protein>
<sequence>MLGVVHAVAPQILQFSFGDDPLNSGEMLSVSCTIVKGDFPVKLTWTFDDMPIDSSRPDVNIVINKRVNFLSIDSVAARHAGRYKCTATNAAGSDSHTAVLSVNGTALSYM</sequence>
<reference evidence="11 12" key="1">
    <citation type="submission" date="2015-04" db="EMBL/GenBank/DDBJ databases">
        <title>Lasius niger genome sequencing.</title>
        <authorList>
            <person name="Konorov E.A."/>
            <person name="Nikitin M.A."/>
            <person name="Kirill M.V."/>
            <person name="Chang P."/>
        </authorList>
    </citation>
    <scope>NUCLEOTIDE SEQUENCE [LARGE SCALE GENOMIC DNA]</scope>
    <source>
        <tissue evidence="11">Whole</tissue>
    </source>
</reference>
<evidence type="ECO:0000256" key="9">
    <source>
        <dbReference type="ARBA" id="ARBA00023319"/>
    </source>
</evidence>
<dbReference type="InterPro" id="IPR003598">
    <property type="entry name" value="Ig_sub2"/>
</dbReference>
<keyword evidence="2" id="KW-0812">Transmembrane</keyword>
<dbReference type="PaxDb" id="67767-A0A0J7KVP6"/>
<dbReference type="InterPro" id="IPR013098">
    <property type="entry name" value="Ig_I-set"/>
</dbReference>
<evidence type="ECO:0000256" key="1">
    <source>
        <dbReference type="ARBA" id="ARBA00004167"/>
    </source>
</evidence>
<dbReference type="PANTHER" id="PTHR10075:SF101">
    <property type="entry name" value="ZWEI IG DOMAIN PROTEIN ZIG-3"/>
    <property type="match status" value="1"/>
</dbReference>
<dbReference type="Proteomes" id="UP000036403">
    <property type="component" value="Unassembled WGS sequence"/>
</dbReference>
<keyword evidence="5" id="KW-0130">Cell adhesion</keyword>
<keyword evidence="12" id="KW-1185">Reference proteome</keyword>
<evidence type="ECO:0000256" key="2">
    <source>
        <dbReference type="ARBA" id="ARBA00022692"/>
    </source>
</evidence>
<keyword evidence="8" id="KW-1015">Disulfide bond</keyword>
<dbReference type="GO" id="GO:0005886">
    <property type="term" value="C:plasma membrane"/>
    <property type="evidence" value="ECO:0007669"/>
    <property type="project" value="TreeGrafter"/>
</dbReference>
<dbReference type="PROSITE" id="PS50835">
    <property type="entry name" value="IG_LIKE"/>
    <property type="match status" value="1"/>
</dbReference>
<keyword evidence="3" id="KW-0732">Signal</keyword>
<dbReference type="PANTHER" id="PTHR10075">
    <property type="entry name" value="BASIGIN RELATED"/>
    <property type="match status" value="1"/>
</dbReference>
<keyword evidence="6" id="KW-1133">Transmembrane helix</keyword>
<dbReference type="GO" id="GO:0030424">
    <property type="term" value="C:axon"/>
    <property type="evidence" value="ECO:0007669"/>
    <property type="project" value="TreeGrafter"/>
</dbReference>
<dbReference type="SUPFAM" id="SSF48726">
    <property type="entry name" value="Immunoglobulin"/>
    <property type="match status" value="1"/>
</dbReference>
<dbReference type="InterPro" id="IPR003599">
    <property type="entry name" value="Ig_sub"/>
</dbReference>
<evidence type="ECO:0000256" key="3">
    <source>
        <dbReference type="ARBA" id="ARBA00022729"/>
    </source>
</evidence>